<evidence type="ECO:0000256" key="2">
    <source>
        <dbReference type="RuleBase" id="RU369057"/>
    </source>
</evidence>
<evidence type="ECO:0000313" key="5">
    <source>
        <dbReference type="Proteomes" id="UP000549394"/>
    </source>
</evidence>
<dbReference type="AlphaFoldDB" id="A0A7I8VB56"/>
<gene>
    <name evidence="4" type="ORF">DGYR_LOCUS2531</name>
</gene>
<dbReference type="Pfam" id="PF05160">
    <property type="entry name" value="DSS1_SEM1"/>
    <property type="match status" value="1"/>
</dbReference>
<dbReference type="GO" id="GO:0008541">
    <property type="term" value="C:proteasome regulatory particle, lid subcomplex"/>
    <property type="evidence" value="ECO:0007669"/>
    <property type="project" value="UniProtKB-UniRule"/>
</dbReference>
<evidence type="ECO:0000256" key="3">
    <source>
        <dbReference type="SAM" id="MobiDB-lite"/>
    </source>
</evidence>
<comment type="similarity">
    <text evidence="1 2">Belongs to the DSS1/SEM1 family.</text>
</comment>
<dbReference type="GO" id="GO:0043248">
    <property type="term" value="P:proteasome assembly"/>
    <property type="evidence" value="ECO:0007669"/>
    <property type="project" value="UniProtKB-UniRule"/>
</dbReference>
<feature type="compositionally biased region" description="Acidic residues" evidence="3">
    <location>
        <begin position="43"/>
        <end position="66"/>
    </location>
</feature>
<dbReference type="GO" id="GO:0000724">
    <property type="term" value="P:double-strand break repair via homologous recombination"/>
    <property type="evidence" value="ECO:0007669"/>
    <property type="project" value="TreeGrafter"/>
</dbReference>
<feature type="compositionally biased region" description="Basic and acidic residues" evidence="3">
    <location>
        <begin position="7"/>
        <end position="21"/>
    </location>
</feature>
<reference evidence="4 5" key="1">
    <citation type="submission" date="2020-08" db="EMBL/GenBank/DDBJ databases">
        <authorList>
            <person name="Hejnol A."/>
        </authorList>
    </citation>
    <scope>NUCLEOTIDE SEQUENCE [LARGE SCALE GENOMIC DNA]</scope>
</reference>
<comment type="subcellular location">
    <subcellularLocation>
        <location evidence="2">Nucleus</location>
    </subcellularLocation>
</comment>
<sequence length="80" mass="9419">MSNKNSAKAEKPKEEKDKPEHQFSLLEEDDEFEEFPAETWASDQEDKDDLNAWEDNWDDDNVDDDFTQQLRHGNFGKQGI</sequence>
<dbReference type="PANTHER" id="PTHR16771:SF0">
    <property type="entry name" value="26S PROTEASOME COMPLEX SUBUNIT SEM1"/>
    <property type="match status" value="1"/>
</dbReference>
<keyword evidence="2" id="KW-0539">Nucleus</keyword>
<dbReference type="EMBL" id="CAJFCJ010000004">
    <property type="protein sequence ID" value="CAD5113565.1"/>
    <property type="molecule type" value="Genomic_DNA"/>
</dbReference>
<name>A0A7I8VB56_9ANNE</name>
<keyword evidence="5" id="KW-1185">Reference proteome</keyword>
<evidence type="ECO:0000313" key="4">
    <source>
        <dbReference type="EMBL" id="CAD5113565.1"/>
    </source>
</evidence>
<proteinExistence type="inferred from homology"/>
<dbReference type="GO" id="GO:0006406">
    <property type="term" value="P:mRNA export from nucleus"/>
    <property type="evidence" value="ECO:0007669"/>
    <property type="project" value="UniProtKB-UniRule"/>
</dbReference>
<dbReference type="Proteomes" id="UP000549394">
    <property type="component" value="Unassembled WGS sequence"/>
</dbReference>
<protein>
    <recommendedName>
        <fullName evidence="2">26S proteasome complex subunit SEM1</fullName>
    </recommendedName>
</protein>
<dbReference type="SMART" id="SM01385">
    <property type="entry name" value="DSS1_SEM1"/>
    <property type="match status" value="1"/>
</dbReference>
<accession>A0A7I8VB56</accession>
<comment type="function">
    <text evidence="2">Component of the 26S proteasome, a multiprotein complex involved in the ATP-dependent degradation of ubiquitinated proteins.</text>
</comment>
<comment type="caution">
    <text evidence="4">The sequence shown here is derived from an EMBL/GenBank/DDBJ whole genome shotgun (WGS) entry which is preliminary data.</text>
</comment>
<dbReference type="GO" id="GO:0005634">
    <property type="term" value="C:nucleus"/>
    <property type="evidence" value="ECO:0007669"/>
    <property type="project" value="UniProtKB-SubCell"/>
</dbReference>
<dbReference type="PANTHER" id="PTHR16771">
    <property type="entry name" value="26 PROTEASOME COMPLEX SUBUNIT DSS1"/>
    <property type="match status" value="1"/>
</dbReference>
<organism evidence="4 5">
    <name type="scientific">Dimorphilus gyrociliatus</name>
    <dbReference type="NCBI Taxonomy" id="2664684"/>
    <lineage>
        <taxon>Eukaryota</taxon>
        <taxon>Metazoa</taxon>
        <taxon>Spiralia</taxon>
        <taxon>Lophotrochozoa</taxon>
        <taxon>Annelida</taxon>
        <taxon>Polychaeta</taxon>
        <taxon>Polychaeta incertae sedis</taxon>
        <taxon>Dinophilidae</taxon>
        <taxon>Dimorphilus</taxon>
    </lineage>
</organism>
<evidence type="ECO:0000256" key="1">
    <source>
        <dbReference type="ARBA" id="ARBA00034491"/>
    </source>
</evidence>
<dbReference type="InterPro" id="IPR007834">
    <property type="entry name" value="DSS1_SEM1"/>
</dbReference>
<keyword evidence="2" id="KW-0647">Proteasome</keyword>
<feature type="region of interest" description="Disordered" evidence="3">
    <location>
        <begin position="1"/>
        <end position="80"/>
    </location>
</feature>
<feature type="compositionally biased region" description="Acidic residues" evidence="3">
    <location>
        <begin position="26"/>
        <end position="36"/>
    </location>
</feature>